<dbReference type="InterPro" id="IPR023753">
    <property type="entry name" value="FAD/NAD-binding_dom"/>
</dbReference>
<dbReference type="InterPro" id="IPR050446">
    <property type="entry name" value="FAD-oxidoreductase/Apoptosis"/>
</dbReference>
<feature type="domain" description="Reductase C-terminal" evidence="6">
    <location>
        <begin position="325"/>
        <end position="409"/>
    </location>
</feature>
<reference evidence="7 8" key="1">
    <citation type="journal article" date="2016" name="J. Biotechnol.">
        <title>First complete genome sequence of a species in the genus Microterricola, an extremophilic cold active enzyme producing bacterial strain ERGS5:02 isolated from Sikkim Himalaya.</title>
        <authorList>
            <person name="Himanshu"/>
            <person name="Swarnkar M.K."/>
            <person name="Singh D."/>
            <person name="Kumar R."/>
        </authorList>
    </citation>
    <scope>NUCLEOTIDE SEQUENCE [LARGE SCALE GENOMIC DNA]</scope>
    <source>
        <strain evidence="7 8">ERGS5:02</strain>
    </source>
</reference>
<keyword evidence="4" id="KW-0560">Oxidoreductase</keyword>
<name>A0A0X8E2P8_9MICO</name>
<dbReference type="OrthoDB" id="1145at2"/>
<evidence type="ECO:0000313" key="8">
    <source>
        <dbReference type="Proteomes" id="UP000058305"/>
    </source>
</evidence>
<evidence type="ECO:0000256" key="1">
    <source>
        <dbReference type="ARBA" id="ARBA00001974"/>
    </source>
</evidence>
<dbReference type="PRINTS" id="PR00368">
    <property type="entry name" value="FADPNR"/>
</dbReference>
<dbReference type="SUPFAM" id="SSF55424">
    <property type="entry name" value="FAD/NAD-linked reductases, dimerisation (C-terminal) domain"/>
    <property type="match status" value="1"/>
</dbReference>
<keyword evidence="3" id="KW-0274">FAD</keyword>
<dbReference type="GO" id="GO:0016651">
    <property type="term" value="F:oxidoreductase activity, acting on NAD(P)H"/>
    <property type="evidence" value="ECO:0007669"/>
    <property type="project" value="TreeGrafter"/>
</dbReference>
<evidence type="ECO:0000256" key="4">
    <source>
        <dbReference type="ARBA" id="ARBA00023002"/>
    </source>
</evidence>
<accession>A0A0X8E2P8</accession>
<dbReference type="EMBL" id="CP014145">
    <property type="protein sequence ID" value="AMB59380.1"/>
    <property type="molecule type" value="Genomic_DNA"/>
</dbReference>
<protein>
    <recommendedName>
        <fullName evidence="9">3-phenylpropionate/trans-cinnamate dioxygenase ferredoxin reductase subunit</fullName>
    </recommendedName>
</protein>
<evidence type="ECO:0008006" key="9">
    <source>
        <dbReference type="Google" id="ProtNLM"/>
    </source>
</evidence>
<gene>
    <name evidence="7" type="ORF">AWU67_11495</name>
</gene>
<dbReference type="PANTHER" id="PTHR43557">
    <property type="entry name" value="APOPTOSIS-INDUCING FACTOR 1"/>
    <property type="match status" value="1"/>
</dbReference>
<proteinExistence type="predicted"/>
<dbReference type="InterPro" id="IPR028202">
    <property type="entry name" value="Reductase_C"/>
</dbReference>
<evidence type="ECO:0000313" key="7">
    <source>
        <dbReference type="EMBL" id="AMB59380.1"/>
    </source>
</evidence>
<dbReference type="SUPFAM" id="SSF51905">
    <property type="entry name" value="FAD/NAD(P)-binding domain"/>
    <property type="match status" value="2"/>
</dbReference>
<dbReference type="PRINTS" id="PR00411">
    <property type="entry name" value="PNDRDTASEI"/>
</dbReference>
<evidence type="ECO:0000256" key="2">
    <source>
        <dbReference type="ARBA" id="ARBA00022630"/>
    </source>
</evidence>
<dbReference type="PANTHER" id="PTHR43557:SF2">
    <property type="entry name" value="RIESKE DOMAIN-CONTAINING PROTEIN-RELATED"/>
    <property type="match status" value="1"/>
</dbReference>
<reference evidence="8" key="2">
    <citation type="submission" date="2016-01" db="EMBL/GenBank/DDBJ databases">
        <title>First complete genome sequence of a species in the genus Microterricola, an extremophilic cold active enzyme producing strain ERGS5:02 isolated from Sikkim Himalaya.</title>
        <authorList>
            <person name="Kumar R."/>
            <person name="Singh D."/>
            <person name="Swarnkar M.K."/>
        </authorList>
    </citation>
    <scope>NUCLEOTIDE SEQUENCE [LARGE SCALE GENOMIC DNA]</scope>
    <source>
        <strain evidence="8">ERGS5:02</strain>
    </source>
</reference>
<keyword evidence="8" id="KW-1185">Reference proteome</keyword>
<dbReference type="Gene3D" id="3.50.50.60">
    <property type="entry name" value="FAD/NAD(P)-binding domain"/>
    <property type="match status" value="2"/>
</dbReference>
<dbReference type="Pfam" id="PF14759">
    <property type="entry name" value="Reductase_C"/>
    <property type="match status" value="1"/>
</dbReference>
<evidence type="ECO:0000259" key="5">
    <source>
        <dbReference type="Pfam" id="PF07992"/>
    </source>
</evidence>
<organism evidence="7 8">
    <name type="scientific">Microterricola viridarii</name>
    <dbReference type="NCBI Taxonomy" id="412690"/>
    <lineage>
        <taxon>Bacteria</taxon>
        <taxon>Bacillati</taxon>
        <taxon>Actinomycetota</taxon>
        <taxon>Actinomycetes</taxon>
        <taxon>Micrococcales</taxon>
        <taxon>Microbacteriaceae</taxon>
        <taxon>Microterricola</taxon>
    </lineage>
</organism>
<dbReference type="InterPro" id="IPR036188">
    <property type="entry name" value="FAD/NAD-bd_sf"/>
</dbReference>
<dbReference type="Gene3D" id="3.30.390.30">
    <property type="match status" value="1"/>
</dbReference>
<feature type="domain" description="FAD/NAD(P)-binding" evidence="5">
    <location>
        <begin position="5"/>
        <end position="306"/>
    </location>
</feature>
<comment type="cofactor">
    <cofactor evidence="1">
        <name>FAD</name>
        <dbReference type="ChEBI" id="CHEBI:57692"/>
    </cofactor>
</comment>
<dbReference type="Proteomes" id="UP000058305">
    <property type="component" value="Chromosome"/>
</dbReference>
<dbReference type="KEGG" id="mvd:AWU67_11495"/>
<evidence type="ECO:0000259" key="6">
    <source>
        <dbReference type="Pfam" id="PF14759"/>
    </source>
</evidence>
<dbReference type="GO" id="GO:0005737">
    <property type="term" value="C:cytoplasm"/>
    <property type="evidence" value="ECO:0007669"/>
    <property type="project" value="TreeGrafter"/>
</dbReference>
<keyword evidence="2" id="KW-0285">Flavoprotein</keyword>
<dbReference type="InterPro" id="IPR016156">
    <property type="entry name" value="FAD/NAD-linked_Rdtase_dimer_sf"/>
</dbReference>
<dbReference type="Pfam" id="PF07992">
    <property type="entry name" value="Pyr_redox_2"/>
    <property type="match status" value="1"/>
</dbReference>
<dbReference type="AlphaFoldDB" id="A0A0X8E2P8"/>
<sequence>MRAGCVIVGGGHGGFHTANALREAGFTAPITIVDAGAGLPYARPPLSKDYLAGTVGAEQIWFRPESFYAAAGVTLLAGTTVEAVDRATRCVRLVDAEGTVSLLDYDHLVLATGSRPRPLTVPGAELAGVHRLATRADADRLATAFERARDVVIIGAGFIGLECAAHATARGLAPTVINAAARVLERAASAPFAAQIEAWHEARGVRMLHGTVAREIVGADGAATGVRDSAGRLHPADLVVVGIGAEPVSELAQAAGLVVQGGVLVDALLRTSDPGIFAIGDCARYPHAATGALLRLESVQNATDQARSVAATLTGRPRPYDAAPWFWSDQAELRIQIAGLSAAADEHVLRGDPASGRFSVYCFRDGVLVGVDSLGSAADHIGARKLLAARVSPTPEQAANPSFPLNSLLQLAPVGG</sequence>
<evidence type="ECO:0000256" key="3">
    <source>
        <dbReference type="ARBA" id="ARBA00022827"/>
    </source>
</evidence>